<dbReference type="GO" id="GO:0006109">
    <property type="term" value="P:regulation of carbohydrate metabolic process"/>
    <property type="evidence" value="ECO:0007669"/>
    <property type="project" value="InterPro"/>
</dbReference>
<evidence type="ECO:0008006" key="2">
    <source>
        <dbReference type="Google" id="ProtNLM"/>
    </source>
</evidence>
<proteinExistence type="predicted"/>
<dbReference type="Gene3D" id="2.60.40.4380">
    <property type="entry name" value="Translational regulator CsrA"/>
    <property type="match status" value="1"/>
</dbReference>
<dbReference type="EMBL" id="LAZR01004301">
    <property type="protein sequence ID" value="KKN09846.1"/>
    <property type="molecule type" value="Genomic_DNA"/>
</dbReference>
<comment type="caution">
    <text evidence="1">The sequence shown here is derived from an EMBL/GenBank/DDBJ whole genome shotgun (WGS) entry which is preliminary data.</text>
</comment>
<evidence type="ECO:0000313" key="1">
    <source>
        <dbReference type="EMBL" id="KKN09846.1"/>
    </source>
</evidence>
<dbReference type="AlphaFoldDB" id="A0A0F9Q9L9"/>
<sequence>MLVLSCAAGERIVIGEEATIWITLLTGGRVGVDAPREIPVHREAVYHDIRRNGERRTRV</sequence>
<name>A0A0F9Q9L9_9ZZZZ</name>
<dbReference type="InterPro" id="IPR036107">
    <property type="entry name" value="CsrA_sf"/>
</dbReference>
<dbReference type="GO" id="GO:0006402">
    <property type="term" value="P:mRNA catabolic process"/>
    <property type="evidence" value="ECO:0007669"/>
    <property type="project" value="InterPro"/>
</dbReference>
<reference evidence="1" key="1">
    <citation type="journal article" date="2015" name="Nature">
        <title>Complex archaea that bridge the gap between prokaryotes and eukaryotes.</title>
        <authorList>
            <person name="Spang A."/>
            <person name="Saw J.H."/>
            <person name="Jorgensen S.L."/>
            <person name="Zaremba-Niedzwiedzka K."/>
            <person name="Martijn J."/>
            <person name="Lind A.E."/>
            <person name="van Eijk R."/>
            <person name="Schleper C."/>
            <person name="Guy L."/>
            <person name="Ettema T.J."/>
        </authorList>
    </citation>
    <scope>NUCLEOTIDE SEQUENCE</scope>
</reference>
<dbReference type="InterPro" id="IPR003751">
    <property type="entry name" value="CsrA"/>
</dbReference>
<organism evidence="1">
    <name type="scientific">marine sediment metagenome</name>
    <dbReference type="NCBI Taxonomy" id="412755"/>
    <lineage>
        <taxon>unclassified sequences</taxon>
        <taxon>metagenomes</taxon>
        <taxon>ecological metagenomes</taxon>
    </lineage>
</organism>
<dbReference type="GO" id="GO:0003723">
    <property type="term" value="F:RNA binding"/>
    <property type="evidence" value="ECO:0007669"/>
    <property type="project" value="InterPro"/>
</dbReference>
<dbReference type="Pfam" id="PF02599">
    <property type="entry name" value="CsrA"/>
    <property type="match status" value="1"/>
</dbReference>
<accession>A0A0F9Q9L9</accession>
<gene>
    <name evidence="1" type="ORF">LCGC14_1042490</name>
</gene>
<protein>
    <recommendedName>
        <fullName evidence="2">Carbon storage regulator</fullName>
    </recommendedName>
</protein>
<dbReference type="SUPFAM" id="SSF117130">
    <property type="entry name" value="CsrA-like"/>
    <property type="match status" value="1"/>
</dbReference>